<reference evidence="2" key="1">
    <citation type="submission" date="2020-12" db="EMBL/GenBank/DDBJ databases">
        <title>Clostridium thailandense sp. nov., a novel acetogenic bacterium isolated from peat land soil in Thailand.</title>
        <authorList>
            <person name="Chaikitkaew S."/>
            <person name="Birkeland N.K."/>
        </authorList>
    </citation>
    <scope>NUCLEOTIDE SEQUENCE</scope>
    <source>
        <strain evidence="2">PL3</strain>
    </source>
</reference>
<sequence>MCNLIKVSDESEVFYKYKNTPVEKLLKYHNFGYTVEKPSKAEILVGMCMDNRNQLRIPNNFAYILRTGGGNMRSIEFKISYAIAMGGVKCVALIGHNNCGMTNLVSKKKKFIEGMVNNAGWSEKQAEEHFMSFAPIFEIENEIEFLVSETKRLREKYPKILIAPLFYSVEDHFLYLLENDKDMF</sequence>
<dbReference type="GO" id="GO:0008270">
    <property type="term" value="F:zinc ion binding"/>
    <property type="evidence" value="ECO:0007669"/>
    <property type="project" value="InterPro"/>
</dbReference>
<protein>
    <submittedName>
        <fullName evidence="2">Carbonic anhydrase</fullName>
    </submittedName>
</protein>
<keyword evidence="3" id="KW-1185">Reference proteome</keyword>
<evidence type="ECO:0000313" key="2">
    <source>
        <dbReference type="EMBL" id="MBV7276685.1"/>
    </source>
</evidence>
<dbReference type="GO" id="GO:0004089">
    <property type="term" value="F:carbonate dehydratase activity"/>
    <property type="evidence" value="ECO:0007669"/>
    <property type="project" value="InterPro"/>
</dbReference>
<name>A0A949U3B5_9CLOT</name>
<dbReference type="SMART" id="SM00947">
    <property type="entry name" value="Pro_CA"/>
    <property type="match status" value="1"/>
</dbReference>
<feature type="binding site" evidence="1">
    <location>
        <position position="48"/>
    </location>
    <ligand>
        <name>Zn(2+)</name>
        <dbReference type="ChEBI" id="CHEBI:29105"/>
    </ligand>
</feature>
<keyword evidence="1" id="KW-0862">Zinc</keyword>
<comment type="cofactor">
    <cofactor evidence="1">
        <name>Zn(2+)</name>
        <dbReference type="ChEBI" id="CHEBI:29105"/>
    </cofactor>
    <text evidence="1">Binds 1 zinc ion per subunit.</text>
</comment>
<keyword evidence="1" id="KW-0479">Metal-binding</keyword>
<comment type="caution">
    <text evidence="2">The sequence shown here is derived from an EMBL/GenBank/DDBJ whole genome shotgun (WGS) entry which is preliminary data.</text>
</comment>
<evidence type="ECO:0000256" key="1">
    <source>
        <dbReference type="PIRSR" id="PIRSR601765-1"/>
    </source>
</evidence>
<dbReference type="EMBL" id="JAEEGC010000198">
    <property type="protein sequence ID" value="MBV7276685.1"/>
    <property type="molecule type" value="Genomic_DNA"/>
</dbReference>
<proteinExistence type="predicted"/>
<feature type="binding site" evidence="1">
    <location>
        <position position="99"/>
    </location>
    <ligand>
        <name>Zn(2+)</name>
        <dbReference type="ChEBI" id="CHEBI:29105"/>
    </ligand>
</feature>
<feature type="binding site" evidence="1">
    <location>
        <position position="50"/>
    </location>
    <ligand>
        <name>Zn(2+)</name>
        <dbReference type="ChEBI" id="CHEBI:29105"/>
    </ligand>
</feature>
<dbReference type="Proteomes" id="UP000694308">
    <property type="component" value="Unassembled WGS sequence"/>
</dbReference>
<organism evidence="2 3">
    <name type="scientific">Clostridium thailandense</name>
    <dbReference type="NCBI Taxonomy" id="2794346"/>
    <lineage>
        <taxon>Bacteria</taxon>
        <taxon>Bacillati</taxon>
        <taxon>Bacillota</taxon>
        <taxon>Clostridia</taxon>
        <taxon>Eubacteriales</taxon>
        <taxon>Clostridiaceae</taxon>
        <taxon>Clostridium</taxon>
    </lineage>
</organism>
<feature type="binding site" evidence="1">
    <location>
        <position position="96"/>
    </location>
    <ligand>
        <name>Zn(2+)</name>
        <dbReference type="ChEBI" id="CHEBI:29105"/>
    </ligand>
</feature>
<dbReference type="AlphaFoldDB" id="A0A949U3B5"/>
<evidence type="ECO:0000313" key="3">
    <source>
        <dbReference type="Proteomes" id="UP000694308"/>
    </source>
</evidence>
<dbReference type="RefSeq" id="WP_218323764.1">
    <property type="nucleotide sequence ID" value="NZ_JAEEGC010000198.1"/>
</dbReference>
<gene>
    <name evidence="2" type="ORF">I6U48_27815</name>
</gene>
<dbReference type="InterPro" id="IPR001765">
    <property type="entry name" value="Carbonic_anhydrase"/>
</dbReference>
<accession>A0A949U3B5</accession>